<gene>
    <name evidence="1" type="ORF">ENO36_01505</name>
</gene>
<dbReference type="Proteomes" id="UP000885664">
    <property type="component" value="Unassembled WGS sequence"/>
</dbReference>
<dbReference type="Pfam" id="PF09891">
    <property type="entry name" value="DUF2118"/>
    <property type="match status" value="1"/>
</dbReference>
<name>A0A7C2YT18_9CREN</name>
<proteinExistence type="predicted"/>
<dbReference type="InterPro" id="IPR019217">
    <property type="entry name" value="DUF2118"/>
</dbReference>
<protein>
    <submittedName>
        <fullName evidence="1">DUF2118 domain-containing protein</fullName>
    </submittedName>
</protein>
<reference evidence="1" key="1">
    <citation type="journal article" date="2020" name="mSystems">
        <title>Genome- and Community-Level Interaction Insights into Carbon Utilization and Element Cycling Functions of Hydrothermarchaeota in Hydrothermal Sediment.</title>
        <authorList>
            <person name="Zhou Z."/>
            <person name="Liu Y."/>
            <person name="Xu W."/>
            <person name="Pan J."/>
            <person name="Luo Z.H."/>
            <person name="Li M."/>
        </authorList>
    </citation>
    <scope>NUCLEOTIDE SEQUENCE [LARGE SCALE GENOMIC DNA]</scope>
    <source>
        <strain evidence="1">SpSt-1259</strain>
    </source>
</reference>
<dbReference type="AlphaFoldDB" id="A0A7C2YT18"/>
<accession>A0A7C2YT18</accession>
<organism evidence="1">
    <name type="scientific">Fervidicoccus fontis</name>
    <dbReference type="NCBI Taxonomy" id="683846"/>
    <lineage>
        <taxon>Archaea</taxon>
        <taxon>Thermoproteota</taxon>
        <taxon>Thermoprotei</taxon>
        <taxon>Fervidicoccales</taxon>
        <taxon>Fervidicoccaceae</taxon>
        <taxon>Fervidicoccus</taxon>
    </lineage>
</organism>
<comment type="caution">
    <text evidence="1">The sequence shown here is derived from an EMBL/GenBank/DDBJ whole genome shotgun (WGS) entry which is preliminary data.</text>
</comment>
<sequence length="171" mass="19744">MWLTLLSRGESDLATRCFAEQFFHQIEGNAQGLELKDEECSFSKEGNFKELPCEEVPHIFFEYIEKENSAKVKADFIVVVQDKCILVPKGSLLRAFSIEYSMVRIRVTEGEPIEKWSEIASSISKKGIYRRLRSPIEGLLVLVYQDPLSKTDRYVLYVDTNNQAKVLRKNE</sequence>
<dbReference type="EMBL" id="DSFE01000038">
    <property type="protein sequence ID" value="HEU97518.1"/>
    <property type="molecule type" value="Genomic_DNA"/>
</dbReference>
<evidence type="ECO:0000313" key="1">
    <source>
        <dbReference type="EMBL" id="HEU97518.1"/>
    </source>
</evidence>